<dbReference type="PIRSF" id="PIRSF012318">
    <property type="entry name" value="UCP012318"/>
    <property type="match status" value="1"/>
</dbReference>
<dbReference type="RefSeq" id="WP_354693995.1">
    <property type="nucleotide sequence ID" value="NZ_JAZHOG010000002.1"/>
</dbReference>
<protein>
    <submittedName>
        <fullName evidence="2">Ferritin-like domain-containing protein</fullName>
    </submittedName>
</protein>
<dbReference type="EMBL" id="JAZHOG010000002">
    <property type="protein sequence ID" value="MEJ8566673.1"/>
    <property type="molecule type" value="Genomic_DNA"/>
</dbReference>
<dbReference type="SUPFAM" id="SSF47240">
    <property type="entry name" value="Ferritin-like"/>
    <property type="match status" value="1"/>
</dbReference>
<name>A0AAW9RF22_9GAMM</name>
<dbReference type="InterPro" id="IPR009078">
    <property type="entry name" value="Ferritin-like_SF"/>
</dbReference>
<dbReference type="PANTHER" id="PTHR42782">
    <property type="entry name" value="SI:CH73-314G15.3"/>
    <property type="match status" value="1"/>
</dbReference>
<accession>A0AAW9RF22</accession>
<feature type="region of interest" description="Disordered" evidence="1">
    <location>
        <begin position="44"/>
        <end position="69"/>
    </location>
</feature>
<proteinExistence type="predicted"/>
<dbReference type="AlphaFoldDB" id="A0AAW9RF22"/>
<dbReference type="PANTHER" id="PTHR42782:SF4">
    <property type="entry name" value="DUF455 DOMAIN-CONTAINING PROTEIN"/>
    <property type="match status" value="1"/>
</dbReference>
<feature type="compositionally biased region" description="Basic and acidic residues" evidence="1">
    <location>
        <begin position="54"/>
        <end position="63"/>
    </location>
</feature>
<organism evidence="2 3">
    <name type="scientific">Elongatibacter sediminis</name>
    <dbReference type="NCBI Taxonomy" id="3119006"/>
    <lineage>
        <taxon>Bacteria</taxon>
        <taxon>Pseudomonadati</taxon>
        <taxon>Pseudomonadota</taxon>
        <taxon>Gammaproteobacteria</taxon>
        <taxon>Chromatiales</taxon>
        <taxon>Wenzhouxiangellaceae</taxon>
        <taxon>Elongatibacter</taxon>
    </lineage>
</organism>
<comment type="caution">
    <text evidence="2">The sequence shown here is derived from an EMBL/GenBank/DDBJ whole genome shotgun (WGS) entry which is preliminary data.</text>
</comment>
<keyword evidence="3" id="KW-1185">Reference proteome</keyword>
<dbReference type="Proteomes" id="UP001359886">
    <property type="component" value="Unassembled WGS sequence"/>
</dbReference>
<dbReference type="CDD" id="cd00657">
    <property type="entry name" value="Ferritin_like"/>
    <property type="match status" value="1"/>
</dbReference>
<reference evidence="2 3" key="1">
    <citation type="submission" date="2024-02" db="EMBL/GenBank/DDBJ databases">
        <title>A novel Wenzhouxiangellaceae bacterium, isolated from coastal sediments.</title>
        <authorList>
            <person name="Du Z.-J."/>
            <person name="Ye Y.-Q."/>
            <person name="Zhang X.-Y."/>
        </authorList>
    </citation>
    <scope>NUCLEOTIDE SEQUENCE [LARGE SCALE GENOMIC DNA]</scope>
    <source>
        <strain evidence="2 3">CH-27</strain>
    </source>
</reference>
<sequence>MSGTVRPGFFAESARLLALCDPAAKCDGVAAFAEAVASDAVRWDPEVPLPPADRPGRPERPERVAPAAVPRRRLGSQAGRIALVHAIAHIEFNAINLALDAAARFRDMPADYYPDWVSVAADEARHFGLMANRLTELGSGYGALPAHDGLWEMARDTVDSCLVRMALVPRVLEARGLDVTPGMIERLRAVGDEETVAALEVILREEVRHVAIGSRWFRYCCEREQLDPEATFRRLLRTRYSGQLRGPFNLPARRAAGFSKAELGWLDQDA</sequence>
<evidence type="ECO:0000313" key="2">
    <source>
        <dbReference type="EMBL" id="MEJ8566673.1"/>
    </source>
</evidence>
<evidence type="ECO:0000256" key="1">
    <source>
        <dbReference type="SAM" id="MobiDB-lite"/>
    </source>
</evidence>
<dbReference type="InterPro" id="IPR011197">
    <property type="entry name" value="UCP012318"/>
</dbReference>
<dbReference type="InterPro" id="IPR007402">
    <property type="entry name" value="DUF455"/>
</dbReference>
<gene>
    <name evidence="2" type="ORF">V3330_03445</name>
</gene>
<evidence type="ECO:0000313" key="3">
    <source>
        <dbReference type="Proteomes" id="UP001359886"/>
    </source>
</evidence>
<dbReference type="Pfam" id="PF04305">
    <property type="entry name" value="DUF455"/>
    <property type="match status" value="1"/>
</dbReference>